<dbReference type="PROSITE" id="PS50005">
    <property type="entry name" value="TPR"/>
    <property type="match status" value="1"/>
</dbReference>
<dbReference type="Gene3D" id="1.25.40.10">
    <property type="entry name" value="Tetratricopeptide repeat domain"/>
    <property type="match status" value="1"/>
</dbReference>
<proteinExistence type="predicted"/>
<comment type="caution">
    <text evidence="3">The sequence shown here is derived from an EMBL/GenBank/DDBJ whole genome shotgun (WGS) entry which is preliminary data.</text>
</comment>
<protein>
    <submittedName>
        <fullName evidence="3">Uncharacterized protein</fullName>
    </submittedName>
</protein>
<evidence type="ECO:0000313" key="4">
    <source>
        <dbReference type="Proteomes" id="UP000245765"/>
    </source>
</evidence>
<dbReference type="SUPFAM" id="SSF53756">
    <property type="entry name" value="UDP-Glycosyltransferase/glycogen phosphorylase"/>
    <property type="match status" value="1"/>
</dbReference>
<evidence type="ECO:0000256" key="2">
    <source>
        <dbReference type="SAM" id="MobiDB-lite"/>
    </source>
</evidence>
<dbReference type="SUPFAM" id="SSF48452">
    <property type="entry name" value="TPR-like"/>
    <property type="match status" value="1"/>
</dbReference>
<feature type="region of interest" description="Disordered" evidence="2">
    <location>
        <begin position="1"/>
        <end position="21"/>
    </location>
</feature>
<reference evidence="4" key="1">
    <citation type="submission" date="2018-05" db="EMBL/GenBank/DDBJ databases">
        <authorList>
            <person name="Du Z."/>
            <person name="Wang X."/>
        </authorList>
    </citation>
    <scope>NUCLEOTIDE SEQUENCE [LARGE SCALE GENOMIC DNA]</scope>
    <source>
        <strain evidence="4">CQN31</strain>
    </source>
</reference>
<dbReference type="EMBL" id="QGNA01000001">
    <property type="protein sequence ID" value="PWS39081.1"/>
    <property type="molecule type" value="Genomic_DNA"/>
</dbReference>
<evidence type="ECO:0000256" key="1">
    <source>
        <dbReference type="PROSITE-ProRule" id="PRU00339"/>
    </source>
</evidence>
<evidence type="ECO:0000313" key="3">
    <source>
        <dbReference type="EMBL" id="PWS39081.1"/>
    </source>
</evidence>
<dbReference type="InterPro" id="IPR019734">
    <property type="entry name" value="TPR_rpt"/>
</dbReference>
<dbReference type="Pfam" id="PF13692">
    <property type="entry name" value="Glyco_trans_1_4"/>
    <property type="match status" value="1"/>
</dbReference>
<dbReference type="PANTHER" id="PTHR46401:SF9">
    <property type="entry name" value="MANNOSYLTRANSFERASE A"/>
    <property type="match status" value="1"/>
</dbReference>
<name>A0A317FJ46_9PROT</name>
<dbReference type="PANTHER" id="PTHR46401">
    <property type="entry name" value="GLYCOSYLTRANSFERASE WBBK-RELATED"/>
    <property type="match status" value="1"/>
</dbReference>
<organism evidence="3 4">
    <name type="scientific">Falsiroseomonas bella</name>
    <dbReference type="NCBI Taxonomy" id="2184016"/>
    <lineage>
        <taxon>Bacteria</taxon>
        <taxon>Pseudomonadati</taxon>
        <taxon>Pseudomonadota</taxon>
        <taxon>Alphaproteobacteria</taxon>
        <taxon>Acetobacterales</taxon>
        <taxon>Roseomonadaceae</taxon>
        <taxon>Falsiroseomonas</taxon>
    </lineage>
</organism>
<feature type="repeat" description="TPR" evidence="1">
    <location>
        <begin position="87"/>
        <end position="120"/>
    </location>
</feature>
<dbReference type="Proteomes" id="UP000245765">
    <property type="component" value="Unassembled WGS sequence"/>
</dbReference>
<accession>A0A317FJ46</accession>
<keyword evidence="4" id="KW-1185">Reference proteome</keyword>
<dbReference type="SMART" id="SM00028">
    <property type="entry name" value="TPR"/>
    <property type="match status" value="2"/>
</dbReference>
<gene>
    <name evidence="3" type="ORF">DFH01_07530</name>
</gene>
<dbReference type="InterPro" id="IPR011990">
    <property type="entry name" value="TPR-like_helical_dom_sf"/>
</dbReference>
<dbReference type="Gene3D" id="3.40.50.2000">
    <property type="entry name" value="Glycogen Phosphorylase B"/>
    <property type="match status" value="1"/>
</dbReference>
<dbReference type="AlphaFoldDB" id="A0A317FJ46"/>
<keyword evidence="1" id="KW-0802">TPR repeat</keyword>
<dbReference type="GO" id="GO:0016757">
    <property type="term" value="F:glycosyltransferase activity"/>
    <property type="evidence" value="ECO:0007669"/>
    <property type="project" value="TreeGrafter"/>
</dbReference>
<sequence>MGAMSADAPLPTESGTDPAGGPLVEAAARRIAGDWRGAAAAYAAHLAARPQDWGAWIQHGHCVKEAGDPAGALASYRRAEAGLPADADLQLQIGHALKLTGDLAGAREAYGRALELDPAHGTAWQEAVGLLTTPGIDLAPQRLRLLDDLRLVLDVSDLLSWFGTHRAPSGIQRIQMEIAAAAAAPDAAPADLRLAVFRPERGAWRELPPEAFQRLRALSRMGADAREVEWATSRAQVEAVLAAAPDFAFPEGAWLVNLGTAWWLDGYDQAVRAARAARGLRYAALVHDAGPVLAPEHSEPAAAARFARWFAALAGTADLVLAVSEATRGDVARLAAQALAGLPFPPLRLLRPDAPLPPPQAGAAHPREAELLGAPYVLFVATIESRKDHLFVLNAWLALLRRHGAAVPPLVLVGRAGFQSGPAVALLQRAPALAGRVIWLDDVADDALHRLYAGALFTIYHSQHEGWGLPVTEALAAGKVVVAPAHSGLLESGQGLALHYAPGSEPEFLALVERLLLEPGFREAAEARIAEGRRLRNWRAVAAELVATLAAMPPEPTAGLPPPPLGLVHRLGEAAAAQPAAVMLWSDLLRDGGGWLPPEAWGCWTRPGRTLLRLPLPPCAGPLRLHLALRGAAAPRDVVLRLGRGARREVQVAAGARPVIVLELAEPGPVAELAIEAAPADAEEQEEGAPVGIGVVAVMACAPDDLAARLSFLERLRFVWPEPA</sequence>